<evidence type="ECO:0000313" key="3">
    <source>
        <dbReference type="EMBL" id="RYR18579.1"/>
    </source>
</evidence>
<dbReference type="GO" id="GO:0071944">
    <property type="term" value="C:cell periphery"/>
    <property type="evidence" value="ECO:0007669"/>
    <property type="project" value="TreeGrafter"/>
</dbReference>
<dbReference type="PANTHER" id="PTHR33470:SF22">
    <property type="entry name" value="POLLEN OLE E 1 ALLERGEN AND EXTENSIN FAMILY PROTEIN"/>
    <property type="match status" value="1"/>
</dbReference>
<sequence length="271" mass="29350">MWHRLAPLGPFGGDHDVDENGTTSSTPSELLPHCFCSRPSHYPTLFSFITSSPPPSPHHPHHPHHPHPLSPTSAPLHSPAYPPHHQHHHHHSPAPAPVAHHHLPPTPTPTPLHPPHYTPTPAPAHPPVHSPAPVPHPPVSPVPRSFVAVQGVVYVKSCKYASVDTLLGALPLLDATVKLQCNNTRYKLVQTAKTDKNGYFFLEAPKSITTYGAHKCNVVLVSAPNGLKPSNLHGGITGALLRPQKPYVSDSKLPFFLYTVGPLAFQPNCPK</sequence>
<dbReference type="EMBL" id="SDMP01000013">
    <property type="protein sequence ID" value="RYR18579.1"/>
    <property type="molecule type" value="Genomic_DNA"/>
</dbReference>
<evidence type="ECO:0000313" key="4">
    <source>
        <dbReference type="Proteomes" id="UP000289738"/>
    </source>
</evidence>
<proteinExistence type="predicted"/>
<dbReference type="AlphaFoldDB" id="A0A444ZWM9"/>
<evidence type="ECO:0000256" key="2">
    <source>
        <dbReference type="SAM" id="MobiDB-lite"/>
    </source>
</evidence>
<organism evidence="3 4">
    <name type="scientific">Arachis hypogaea</name>
    <name type="common">Peanut</name>
    <dbReference type="NCBI Taxonomy" id="3818"/>
    <lineage>
        <taxon>Eukaryota</taxon>
        <taxon>Viridiplantae</taxon>
        <taxon>Streptophyta</taxon>
        <taxon>Embryophyta</taxon>
        <taxon>Tracheophyta</taxon>
        <taxon>Spermatophyta</taxon>
        <taxon>Magnoliopsida</taxon>
        <taxon>eudicotyledons</taxon>
        <taxon>Gunneridae</taxon>
        <taxon>Pentapetalae</taxon>
        <taxon>rosids</taxon>
        <taxon>fabids</taxon>
        <taxon>Fabales</taxon>
        <taxon>Fabaceae</taxon>
        <taxon>Papilionoideae</taxon>
        <taxon>50 kb inversion clade</taxon>
        <taxon>dalbergioids sensu lato</taxon>
        <taxon>Dalbergieae</taxon>
        <taxon>Pterocarpus clade</taxon>
        <taxon>Arachis</taxon>
    </lineage>
</organism>
<keyword evidence="1" id="KW-0732">Signal</keyword>
<dbReference type="STRING" id="3818.A0A444ZWM9"/>
<feature type="compositionally biased region" description="Basic residues" evidence="2">
    <location>
        <begin position="58"/>
        <end position="67"/>
    </location>
</feature>
<evidence type="ECO:0000256" key="1">
    <source>
        <dbReference type="ARBA" id="ARBA00022729"/>
    </source>
</evidence>
<dbReference type="PANTHER" id="PTHR33470">
    <property type="entry name" value="OS01G0164075 PROTEIN"/>
    <property type="match status" value="1"/>
</dbReference>
<keyword evidence="4" id="KW-1185">Reference proteome</keyword>
<feature type="compositionally biased region" description="Pro residues" evidence="2">
    <location>
        <begin position="104"/>
        <end position="136"/>
    </location>
</feature>
<comment type="caution">
    <text evidence="3">The sequence shown here is derived from an EMBL/GenBank/DDBJ whole genome shotgun (WGS) entry which is preliminary data.</text>
</comment>
<feature type="compositionally biased region" description="Low complexity" evidence="2">
    <location>
        <begin position="70"/>
        <end position="79"/>
    </location>
</feature>
<feature type="region of interest" description="Disordered" evidence="2">
    <location>
        <begin position="1"/>
        <end position="30"/>
    </location>
</feature>
<feature type="region of interest" description="Disordered" evidence="2">
    <location>
        <begin position="47"/>
        <end position="136"/>
    </location>
</feature>
<name>A0A444ZWM9_ARAHY</name>
<protein>
    <recommendedName>
        <fullName evidence="5">Pistil-specific extensin-like protein</fullName>
    </recommendedName>
</protein>
<gene>
    <name evidence="3" type="ORF">Ahy_B03g063206</name>
</gene>
<dbReference type="Proteomes" id="UP000289738">
    <property type="component" value="Chromosome B03"/>
</dbReference>
<reference evidence="3 4" key="1">
    <citation type="submission" date="2019-01" db="EMBL/GenBank/DDBJ databases">
        <title>Sequencing of cultivated peanut Arachis hypogaea provides insights into genome evolution and oil improvement.</title>
        <authorList>
            <person name="Chen X."/>
        </authorList>
    </citation>
    <scope>NUCLEOTIDE SEQUENCE [LARGE SCALE GENOMIC DNA]</scope>
    <source>
        <strain evidence="4">cv. Fuhuasheng</strain>
        <tissue evidence="3">Leaves</tissue>
    </source>
</reference>
<evidence type="ECO:0008006" key="5">
    <source>
        <dbReference type="Google" id="ProtNLM"/>
    </source>
</evidence>
<dbReference type="Pfam" id="PF01190">
    <property type="entry name" value="Pollen_Ole_e_1"/>
    <property type="match status" value="1"/>
</dbReference>
<accession>A0A444ZWM9</accession>